<dbReference type="SUPFAM" id="SSF53098">
    <property type="entry name" value="Ribonuclease H-like"/>
    <property type="match status" value="1"/>
</dbReference>
<protein>
    <recommendedName>
        <fullName evidence="3">Integrase catalytic domain-containing protein</fullName>
    </recommendedName>
</protein>
<dbReference type="EMBL" id="BLAD01000070">
    <property type="protein sequence ID" value="GES03566.1"/>
    <property type="molecule type" value="Genomic_DNA"/>
</dbReference>
<dbReference type="Proteomes" id="UP000334990">
    <property type="component" value="Unassembled WGS sequence"/>
</dbReference>
<accession>A0A5M3W492</accession>
<comment type="caution">
    <text evidence="1">The sequence shown here is derived from an EMBL/GenBank/DDBJ whole genome shotgun (WGS) entry which is preliminary data.</text>
</comment>
<dbReference type="OrthoDB" id="1551204at2"/>
<evidence type="ECO:0008006" key="3">
    <source>
        <dbReference type="Google" id="ProtNLM"/>
    </source>
</evidence>
<keyword evidence="2" id="KW-1185">Reference proteome</keyword>
<reference evidence="1 2" key="1">
    <citation type="submission" date="2019-10" db="EMBL/GenBank/DDBJ databases">
        <title>Whole genome shotgun sequence of Acrocarpospora corrugata NBRC 13972.</title>
        <authorList>
            <person name="Ichikawa N."/>
            <person name="Kimura A."/>
            <person name="Kitahashi Y."/>
            <person name="Komaki H."/>
            <person name="Oguchi A."/>
        </authorList>
    </citation>
    <scope>NUCLEOTIDE SEQUENCE [LARGE SCALE GENOMIC DNA]</scope>
    <source>
        <strain evidence="1 2">NBRC 13972</strain>
    </source>
</reference>
<evidence type="ECO:0000313" key="2">
    <source>
        <dbReference type="Proteomes" id="UP000334990"/>
    </source>
</evidence>
<name>A0A5M3W492_9ACTN</name>
<evidence type="ECO:0000313" key="1">
    <source>
        <dbReference type="EMBL" id="GES03566.1"/>
    </source>
</evidence>
<dbReference type="InterPro" id="IPR012337">
    <property type="entry name" value="RNaseH-like_sf"/>
</dbReference>
<proteinExistence type="predicted"/>
<dbReference type="RefSeq" id="WP_155339721.1">
    <property type="nucleotide sequence ID" value="NZ_BAAABN010000042.1"/>
</dbReference>
<dbReference type="AlphaFoldDB" id="A0A5M3W492"/>
<organism evidence="1 2">
    <name type="scientific">Acrocarpospora corrugata</name>
    <dbReference type="NCBI Taxonomy" id="35763"/>
    <lineage>
        <taxon>Bacteria</taxon>
        <taxon>Bacillati</taxon>
        <taxon>Actinomycetota</taxon>
        <taxon>Actinomycetes</taxon>
        <taxon>Streptosporangiales</taxon>
        <taxon>Streptosporangiaceae</taxon>
        <taxon>Acrocarpospora</taxon>
    </lineage>
</organism>
<gene>
    <name evidence="1" type="ORF">Acor_56320</name>
</gene>
<sequence length="166" mass="19003">MRLARENPTWGYQRISRELPGVGLRVPPSTVRDILKRAGLGPVPRRAGPRWSRFLKAQAEGIWACDLFHVDTVYLKRFYVLFFIEHATRVIHIAGVTTHPTGAWVAQQARNLVMDLGEQAEGIRFLIRDRDAKFTAVRRCRAVRGGTRGRAAGSRSRDIRRAWRCR</sequence>